<accession>A0ACD3AKI7</accession>
<proteinExistence type="predicted"/>
<organism evidence="1 2">
    <name type="scientific">Pluteus cervinus</name>
    <dbReference type="NCBI Taxonomy" id="181527"/>
    <lineage>
        <taxon>Eukaryota</taxon>
        <taxon>Fungi</taxon>
        <taxon>Dikarya</taxon>
        <taxon>Basidiomycota</taxon>
        <taxon>Agaricomycotina</taxon>
        <taxon>Agaricomycetes</taxon>
        <taxon>Agaricomycetidae</taxon>
        <taxon>Agaricales</taxon>
        <taxon>Pluteineae</taxon>
        <taxon>Pluteaceae</taxon>
        <taxon>Pluteus</taxon>
    </lineage>
</organism>
<reference evidence="1 2" key="1">
    <citation type="journal article" date="2019" name="Nat. Ecol. Evol.">
        <title>Megaphylogeny resolves global patterns of mushroom evolution.</title>
        <authorList>
            <person name="Varga T."/>
            <person name="Krizsan K."/>
            <person name="Foldi C."/>
            <person name="Dima B."/>
            <person name="Sanchez-Garcia M."/>
            <person name="Sanchez-Ramirez S."/>
            <person name="Szollosi G.J."/>
            <person name="Szarkandi J.G."/>
            <person name="Papp V."/>
            <person name="Albert L."/>
            <person name="Andreopoulos W."/>
            <person name="Angelini C."/>
            <person name="Antonin V."/>
            <person name="Barry K.W."/>
            <person name="Bougher N.L."/>
            <person name="Buchanan P."/>
            <person name="Buyck B."/>
            <person name="Bense V."/>
            <person name="Catcheside P."/>
            <person name="Chovatia M."/>
            <person name="Cooper J."/>
            <person name="Damon W."/>
            <person name="Desjardin D."/>
            <person name="Finy P."/>
            <person name="Geml J."/>
            <person name="Haridas S."/>
            <person name="Hughes K."/>
            <person name="Justo A."/>
            <person name="Karasinski D."/>
            <person name="Kautmanova I."/>
            <person name="Kiss B."/>
            <person name="Kocsube S."/>
            <person name="Kotiranta H."/>
            <person name="LaButti K.M."/>
            <person name="Lechner B.E."/>
            <person name="Liimatainen K."/>
            <person name="Lipzen A."/>
            <person name="Lukacs Z."/>
            <person name="Mihaltcheva S."/>
            <person name="Morgado L.N."/>
            <person name="Niskanen T."/>
            <person name="Noordeloos M.E."/>
            <person name="Ohm R.A."/>
            <person name="Ortiz-Santana B."/>
            <person name="Ovrebo C."/>
            <person name="Racz N."/>
            <person name="Riley R."/>
            <person name="Savchenko A."/>
            <person name="Shiryaev A."/>
            <person name="Soop K."/>
            <person name="Spirin V."/>
            <person name="Szebenyi C."/>
            <person name="Tomsovsky M."/>
            <person name="Tulloss R.E."/>
            <person name="Uehling J."/>
            <person name="Grigoriev I.V."/>
            <person name="Vagvolgyi C."/>
            <person name="Papp T."/>
            <person name="Martin F.M."/>
            <person name="Miettinen O."/>
            <person name="Hibbett D.S."/>
            <person name="Nagy L.G."/>
        </authorList>
    </citation>
    <scope>NUCLEOTIDE SEQUENCE [LARGE SCALE GENOMIC DNA]</scope>
    <source>
        <strain evidence="1 2">NL-1719</strain>
    </source>
</reference>
<dbReference type="Proteomes" id="UP000308600">
    <property type="component" value="Unassembled WGS sequence"/>
</dbReference>
<protein>
    <submittedName>
        <fullName evidence="1">Uncharacterized protein</fullName>
    </submittedName>
</protein>
<sequence length="188" mass="21472">MLSSVGRKQVTAHVCLYIVNIIVLALSTQVNSFQEYFFVADLFPFGLSIATLVLLSLLLLLDLTLEKSYTGRPQFEIGFFGIIAIFWLAVNAFSTSRWHQVPMACDAIPADSLDLRTWCKNLQALQVFVWVEWLLICGITLFTARFALSENSKGHKHVFKMPLSRYNRHIQLDGYNRGSEFLQYGKAW</sequence>
<name>A0ACD3AKI7_9AGAR</name>
<keyword evidence="2" id="KW-1185">Reference proteome</keyword>
<dbReference type="EMBL" id="ML208419">
    <property type="protein sequence ID" value="TFK65975.1"/>
    <property type="molecule type" value="Genomic_DNA"/>
</dbReference>
<gene>
    <name evidence="1" type="ORF">BDN72DRAFT_962094</name>
</gene>
<evidence type="ECO:0000313" key="1">
    <source>
        <dbReference type="EMBL" id="TFK65975.1"/>
    </source>
</evidence>
<evidence type="ECO:0000313" key="2">
    <source>
        <dbReference type="Proteomes" id="UP000308600"/>
    </source>
</evidence>